<keyword evidence="2 4" id="KW-0456">Lyase</keyword>
<dbReference type="Proteomes" id="UP001299970">
    <property type="component" value="Unassembled WGS sequence"/>
</dbReference>
<dbReference type="RefSeq" id="WP_241043169.1">
    <property type="nucleotide sequence ID" value="NZ_BAAAJF010000075.1"/>
</dbReference>
<dbReference type="PIRSF" id="PIRSF001365">
    <property type="entry name" value="DHDPS"/>
    <property type="match status" value="1"/>
</dbReference>
<sequence>MELGGLFVPLVTPFTADGEVDVVALERLARDAVAEGAAGIVALGTTGELAVLDDAERVTVIDVCARVRRDTGAALVVGAGTSATARSATAVAELARWPEVDAALVPVPTFVRPTEAGVVEHFRELSARSTVPLIVYHVPHRTGRTLTAATLRELAGLPGVIGMKYAVQAVDADVVDLLADPPPGFAVLAGDDVVAGPLLAVGAAGAVLASAHLRTQQWAEAVASWRVGDAERARELTRPLTRLAAALFAEPNPCVLKAVLHEQGRIASPAVRLPLLAAQPLTVAAALARLSEVPAGRIGTRL</sequence>
<name>A0ABS9TUX6_9PSEU</name>
<keyword evidence="6" id="KW-1185">Reference proteome</keyword>
<keyword evidence="3" id="KW-0704">Schiff base</keyword>
<gene>
    <name evidence="5" type="ORF">MMF94_42395</name>
</gene>
<evidence type="ECO:0000256" key="1">
    <source>
        <dbReference type="ARBA" id="ARBA00007592"/>
    </source>
</evidence>
<evidence type="ECO:0000256" key="4">
    <source>
        <dbReference type="PIRNR" id="PIRNR001365"/>
    </source>
</evidence>
<dbReference type="Gene3D" id="3.20.20.70">
    <property type="entry name" value="Aldolase class I"/>
    <property type="match status" value="1"/>
</dbReference>
<dbReference type="InterPro" id="IPR020625">
    <property type="entry name" value="Schiff_base-form_aldolases_AS"/>
</dbReference>
<reference evidence="5 6" key="1">
    <citation type="submission" date="2022-03" db="EMBL/GenBank/DDBJ databases">
        <title>Pseudonocardia alaer sp. nov., a novel actinomycete isolated from reed forest soil.</title>
        <authorList>
            <person name="Wang L."/>
        </authorList>
    </citation>
    <scope>NUCLEOTIDE SEQUENCE [LARGE SCALE GENOMIC DNA]</scope>
    <source>
        <strain evidence="5 6">Y-16303</strain>
    </source>
</reference>
<comment type="similarity">
    <text evidence="1 4">Belongs to the DapA family.</text>
</comment>
<proteinExistence type="inferred from homology"/>
<accession>A0ABS9TUX6</accession>
<dbReference type="SUPFAM" id="SSF51569">
    <property type="entry name" value="Aldolase"/>
    <property type="match status" value="1"/>
</dbReference>
<dbReference type="PANTHER" id="PTHR12128">
    <property type="entry name" value="DIHYDRODIPICOLINATE SYNTHASE"/>
    <property type="match status" value="1"/>
</dbReference>
<dbReference type="PRINTS" id="PR00146">
    <property type="entry name" value="DHPICSNTHASE"/>
</dbReference>
<dbReference type="InterPro" id="IPR013785">
    <property type="entry name" value="Aldolase_TIM"/>
</dbReference>
<dbReference type="EMBL" id="JAKXMK010000068">
    <property type="protein sequence ID" value="MCH6172365.1"/>
    <property type="molecule type" value="Genomic_DNA"/>
</dbReference>
<evidence type="ECO:0000313" key="6">
    <source>
        <dbReference type="Proteomes" id="UP001299970"/>
    </source>
</evidence>
<evidence type="ECO:0000256" key="3">
    <source>
        <dbReference type="ARBA" id="ARBA00023270"/>
    </source>
</evidence>
<comment type="caution">
    <text evidence="5">The sequence shown here is derived from an EMBL/GenBank/DDBJ whole genome shotgun (WGS) entry which is preliminary data.</text>
</comment>
<evidence type="ECO:0000256" key="2">
    <source>
        <dbReference type="ARBA" id="ARBA00023239"/>
    </source>
</evidence>
<dbReference type="SMART" id="SM01130">
    <property type="entry name" value="DHDPS"/>
    <property type="match status" value="1"/>
</dbReference>
<protein>
    <submittedName>
        <fullName evidence="5">Dihydrodipicolinate synthase family protein</fullName>
    </submittedName>
</protein>
<dbReference type="PANTHER" id="PTHR12128:SF66">
    <property type="entry name" value="4-HYDROXY-2-OXOGLUTARATE ALDOLASE, MITOCHONDRIAL"/>
    <property type="match status" value="1"/>
</dbReference>
<dbReference type="Pfam" id="PF00701">
    <property type="entry name" value="DHDPS"/>
    <property type="match status" value="1"/>
</dbReference>
<organism evidence="5 6">
    <name type="scientific">Pseudonocardia alaniniphila</name>
    <dbReference type="NCBI Taxonomy" id="75291"/>
    <lineage>
        <taxon>Bacteria</taxon>
        <taxon>Bacillati</taxon>
        <taxon>Actinomycetota</taxon>
        <taxon>Actinomycetes</taxon>
        <taxon>Pseudonocardiales</taxon>
        <taxon>Pseudonocardiaceae</taxon>
        <taxon>Pseudonocardia</taxon>
    </lineage>
</organism>
<evidence type="ECO:0000313" key="5">
    <source>
        <dbReference type="EMBL" id="MCH6172365.1"/>
    </source>
</evidence>
<dbReference type="InterPro" id="IPR002220">
    <property type="entry name" value="DapA-like"/>
</dbReference>
<dbReference type="PROSITE" id="PS00666">
    <property type="entry name" value="DHDPS_2"/>
    <property type="match status" value="1"/>
</dbReference>